<keyword evidence="1" id="KW-1133">Transmembrane helix</keyword>
<dbReference type="Proteomes" id="UP000186895">
    <property type="component" value="Unassembled WGS sequence"/>
</dbReference>
<protein>
    <submittedName>
        <fullName evidence="2">Uncharacterized protein</fullName>
    </submittedName>
</protein>
<keyword evidence="1" id="KW-0472">Membrane</keyword>
<proteinExistence type="predicted"/>
<accession>A0A1N6QYX2</accession>
<gene>
    <name evidence="2" type="ORF">SAMN05421647_1039</name>
</gene>
<organism evidence="2 3">
    <name type="scientific">Marinobacterium stanieri</name>
    <dbReference type="NCBI Taxonomy" id="49186"/>
    <lineage>
        <taxon>Bacteria</taxon>
        <taxon>Pseudomonadati</taxon>
        <taxon>Pseudomonadota</taxon>
        <taxon>Gammaproteobacteria</taxon>
        <taxon>Oceanospirillales</taxon>
        <taxon>Oceanospirillaceae</taxon>
        <taxon>Marinobacterium</taxon>
    </lineage>
</organism>
<name>A0A1N6QYX2_9GAMM</name>
<dbReference type="STRING" id="49186.SAMN05421647_1039"/>
<dbReference type="EMBL" id="FTMN01000003">
    <property type="protein sequence ID" value="SIQ21702.1"/>
    <property type="molecule type" value="Genomic_DNA"/>
</dbReference>
<keyword evidence="3" id="KW-1185">Reference proteome</keyword>
<evidence type="ECO:0000313" key="3">
    <source>
        <dbReference type="Proteomes" id="UP000186895"/>
    </source>
</evidence>
<feature type="transmembrane region" description="Helical" evidence="1">
    <location>
        <begin position="47"/>
        <end position="70"/>
    </location>
</feature>
<dbReference type="RefSeq" id="WP_076462144.1">
    <property type="nucleotide sequence ID" value="NZ_FTMN01000003.1"/>
</dbReference>
<evidence type="ECO:0000256" key="1">
    <source>
        <dbReference type="SAM" id="Phobius"/>
    </source>
</evidence>
<dbReference type="AlphaFoldDB" id="A0A1N6QYX2"/>
<feature type="transmembrane region" description="Helical" evidence="1">
    <location>
        <begin position="7"/>
        <end position="27"/>
    </location>
</feature>
<evidence type="ECO:0000313" key="2">
    <source>
        <dbReference type="EMBL" id="SIQ21702.1"/>
    </source>
</evidence>
<keyword evidence="1" id="KW-0812">Transmembrane</keyword>
<sequence>MPIRLHLGLLFLTNILFLLAGFMLGMSTHEALAPDLPAVLQGKFVRFILFGMLPAALGVLLAGVIFRFLITGLCPKCGGRAVYNASRYEKAAFAGRSKVPITYHCHQCGHVHRTNVFPTGPQL</sequence>
<reference evidence="2 3" key="1">
    <citation type="submission" date="2017-01" db="EMBL/GenBank/DDBJ databases">
        <authorList>
            <person name="Mah S.A."/>
            <person name="Swanson W.J."/>
            <person name="Moy G.W."/>
            <person name="Vacquier V.D."/>
        </authorList>
    </citation>
    <scope>NUCLEOTIDE SEQUENCE [LARGE SCALE GENOMIC DNA]</scope>
    <source>
        <strain evidence="2 3">DSM 7027</strain>
    </source>
</reference>